<sequence length="266" mass="30749">MNDKKKQENPEMTELITQLTTTIYQVRTAEVTGDLFEALCNTRTETSTTRLLNYSSARFLSITNAIRRLLEKWPALEEWFAERARKALRDRTRPPVFPLAGREKDLSHVLSVLDPAAELKRTCQAEAPNQVEVLMMLYKIRLNDLNNEKPVRHYLSTNKKPRWIEPNELTQLAKSTRLLLRDAFDKRFFSRYYDDTKMAKTSYVFEMQQKLHPIYKNPRLNLNAVILLVCKQQGLGVMGPGLASDLFKEKGCSLVWTTPAGMAHKN</sequence>
<dbReference type="Proteomes" id="UP000460718">
    <property type="component" value="Unassembled WGS sequence"/>
</dbReference>
<name>A0A6A3KWI5_9STRA</name>
<organism evidence="1 2">
    <name type="scientific">Phytophthora fragariae</name>
    <dbReference type="NCBI Taxonomy" id="53985"/>
    <lineage>
        <taxon>Eukaryota</taxon>
        <taxon>Sar</taxon>
        <taxon>Stramenopiles</taxon>
        <taxon>Oomycota</taxon>
        <taxon>Peronosporomycetes</taxon>
        <taxon>Peronosporales</taxon>
        <taxon>Peronosporaceae</taxon>
        <taxon>Phytophthora</taxon>
    </lineage>
</organism>
<dbReference type="EMBL" id="QXFW01000454">
    <property type="protein sequence ID" value="KAE9011732.1"/>
    <property type="molecule type" value="Genomic_DNA"/>
</dbReference>
<gene>
    <name evidence="1" type="ORF">PF011_g9233</name>
</gene>
<evidence type="ECO:0000313" key="1">
    <source>
        <dbReference type="EMBL" id="KAE9011732.1"/>
    </source>
</evidence>
<protein>
    <submittedName>
        <fullName evidence="1">Uncharacterized protein</fullName>
    </submittedName>
</protein>
<proteinExistence type="predicted"/>
<evidence type="ECO:0000313" key="2">
    <source>
        <dbReference type="Proteomes" id="UP000460718"/>
    </source>
</evidence>
<dbReference type="AlphaFoldDB" id="A0A6A3KWI5"/>
<comment type="caution">
    <text evidence="1">The sequence shown here is derived from an EMBL/GenBank/DDBJ whole genome shotgun (WGS) entry which is preliminary data.</text>
</comment>
<accession>A0A6A3KWI5</accession>
<reference evidence="1 2" key="1">
    <citation type="submission" date="2018-09" db="EMBL/GenBank/DDBJ databases">
        <title>Genomic investigation of the strawberry pathogen Phytophthora fragariae indicates pathogenicity is determined by transcriptional variation in three key races.</title>
        <authorList>
            <person name="Adams T.M."/>
            <person name="Armitage A.D."/>
            <person name="Sobczyk M.K."/>
            <person name="Bates H.J."/>
            <person name="Dunwell J.M."/>
            <person name="Nellist C.F."/>
            <person name="Harrison R.J."/>
        </authorList>
    </citation>
    <scope>NUCLEOTIDE SEQUENCE [LARGE SCALE GENOMIC DNA]</scope>
    <source>
        <strain evidence="1 2">SCRP245</strain>
    </source>
</reference>